<keyword evidence="3" id="KW-1185">Reference proteome</keyword>
<dbReference type="AlphaFoldDB" id="N1WVG6"/>
<comment type="caution">
    <text evidence="2">The sequence shown here is derived from an EMBL/GenBank/DDBJ whole genome shotgun (WGS) entry which is preliminary data.</text>
</comment>
<evidence type="ECO:0000256" key="1">
    <source>
        <dbReference type="SAM" id="Phobius"/>
    </source>
</evidence>
<accession>N1WVG6</accession>
<protein>
    <submittedName>
        <fullName evidence="2">Uncharacterized protein</fullName>
    </submittedName>
</protein>
<feature type="transmembrane region" description="Helical" evidence="1">
    <location>
        <begin position="25"/>
        <end position="46"/>
    </location>
</feature>
<evidence type="ECO:0000313" key="3">
    <source>
        <dbReference type="Proteomes" id="UP000012317"/>
    </source>
</evidence>
<dbReference type="Proteomes" id="UP000012317">
    <property type="component" value="Unassembled WGS sequence"/>
</dbReference>
<name>N1WVG6_9FLAO</name>
<keyword evidence="1" id="KW-0812">Transmembrane</keyword>
<sequence length="64" mass="6351">MKNLELTQMEGLRGGALDCSTKGKLAFIAGGAIFGGIAGLGVGALLGGYGAGVMITICCDEMNN</sequence>
<dbReference type="RefSeq" id="WP_003445905.1">
    <property type="nucleotide sequence ID" value="NZ_APLF01000039.1"/>
</dbReference>
<evidence type="ECO:0000313" key="2">
    <source>
        <dbReference type="EMBL" id="EMY79848.1"/>
    </source>
</evidence>
<reference evidence="2 3" key="1">
    <citation type="journal article" date="2014" name="Genome Biol. Evol.">
        <title>Extensive gene acquisition in the extremely psychrophilic bacterial species Psychroflexus torquis and the link to sea-ice ecosystem specialism.</title>
        <authorList>
            <person name="Feng S."/>
            <person name="Powell S.M."/>
            <person name="Wilson R."/>
            <person name="Bowman J.P."/>
        </authorList>
    </citation>
    <scope>NUCLEOTIDE SEQUENCE [LARGE SCALE GENOMIC DNA]</scope>
    <source>
        <strain evidence="2 3">ACAM 44</strain>
    </source>
</reference>
<organism evidence="2 3">
    <name type="scientific">Psychroflexus gondwanensis ACAM 44</name>
    <dbReference type="NCBI Taxonomy" id="1189619"/>
    <lineage>
        <taxon>Bacteria</taxon>
        <taxon>Pseudomonadati</taxon>
        <taxon>Bacteroidota</taxon>
        <taxon>Flavobacteriia</taxon>
        <taxon>Flavobacteriales</taxon>
        <taxon>Flavobacteriaceae</taxon>
        <taxon>Psychroflexus</taxon>
    </lineage>
</organism>
<dbReference type="EMBL" id="APLF01000039">
    <property type="protein sequence ID" value="EMY79848.1"/>
    <property type="molecule type" value="Genomic_DNA"/>
</dbReference>
<keyword evidence="1" id="KW-0472">Membrane</keyword>
<gene>
    <name evidence="2" type="ORF">pgond44_14868</name>
</gene>
<keyword evidence="1" id="KW-1133">Transmembrane helix</keyword>
<proteinExistence type="predicted"/>